<dbReference type="AlphaFoldDB" id="A0A0R3T3T1"/>
<dbReference type="GO" id="GO:0016075">
    <property type="term" value="P:rRNA catabolic process"/>
    <property type="evidence" value="ECO:0007669"/>
    <property type="project" value="TreeGrafter"/>
</dbReference>
<dbReference type="InterPro" id="IPR001247">
    <property type="entry name" value="ExoRNase_PH_dom1"/>
</dbReference>
<keyword evidence="4" id="KW-0271">Exosome</keyword>
<evidence type="ECO:0000313" key="7">
    <source>
        <dbReference type="EMBL" id="VDN97543.1"/>
    </source>
</evidence>
<comment type="subcellular location">
    <subcellularLocation>
        <location evidence="1">Nucleus</location>
    </subcellularLocation>
</comment>
<dbReference type="GO" id="GO:0006364">
    <property type="term" value="P:rRNA processing"/>
    <property type="evidence" value="ECO:0007669"/>
    <property type="project" value="UniProtKB-KW"/>
</dbReference>
<dbReference type="GO" id="GO:0034475">
    <property type="term" value="P:U4 snRNA 3'-end processing"/>
    <property type="evidence" value="ECO:0007669"/>
    <property type="project" value="TreeGrafter"/>
</dbReference>
<reference evidence="7 8" key="2">
    <citation type="submission" date="2018-11" db="EMBL/GenBank/DDBJ databases">
        <authorList>
            <consortium name="Pathogen Informatics"/>
        </authorList>
    </citation>
    <scope>NUCLEOTIDE SEQUENCE [LARGE SCALE GENOMIC DNA]</scope>
</reference>
<protein>
    <submittedName>
        <fullName evidence="9">RNase_PH domain-containing protein</fullName>
    </submittedName>
</protein>
<sequence length="233" mass="25091">MELSNLSVGLNADCNASGSCTWSFGDVHVIASVYGPKEANMANELTHRAYIDVTVSPVSGFHTPYESEMELHITQLLERLIEVKNFPRNQFNIRIQIVSGISGHPATMAACINAVSLSLMQTAIPLTASVVAVCSSEVDPKFRPVTISVDIANPSISEPTRTKRARSNGDGESTPAIFSVYSGRLNSPVFNENGSLSSQLLSMTNNLDPQGLLCSRARDLFEVMAAQLTTNLS</sequence>
<evidence type="ECO:0000256" key="2">
    <source>
        <dbReference type="ARBA" id="ARBA00006678"/>
    </source>
</evidence>
<dbReference type="EMBL" id="UZAE01000689">
    <property type="protein sequence ID" value="VDN97543.1"/>
    <property type="molecule type" value="Genomic_DNA"/>
</dbReference>
<accession>A0A0R3T3T1</accession>
<feature type="domain" description="Exoribonuclease phosphorolytic" evidence="6">
    <location>
        <begin position="9"/>
        <end position="125"/>
    </location>
</feature>
<evidence type="ECO:0000256" key="4">
    <source>
        <dbReference type="ARBA" id="ARBA00022835"/>
    </source>
</evidence>
<proteinExistence type="inferred from homology"/>
<dbReference type="SUPFAM" id="SSF54211">
    <property type="entry name" value="Ribosomal protein S5 domain 2-like"/>
    <property type="match status" value="1"/>
</dbReference>
<organism evidence="9">
    <name type="scientific">Rodentolepis nana</name>
    <name type="common">Dwarf tapeworm</name>
    <name type="synonym">Hymenolepis nana</name>
    <dbReference type="NCBI Taxonomy" id="102285"/>
    <lineage>
        <taxon>Eukaryota</taxon>
        <taxon>Metazoa</taxon>
        <taxon>Spiralia</taxon>
        <taxon>Lophotrochozoa</taxon>
        <taxon>Platyhelminthes</taxon>
        <taxon>Cestoda</taxon>
        <taxon>Eucestoda</taxon>
        <taxon>Cyclophyllidea</taxon>
        <taxon>Hymenolepididae</taxon>
        <taxon>Rodentolepis</taxon>
    </lineage>
</organism>
<dbReference type="OrthoDB" id="27298at2759"/>
<dbReference type="PANTHER" id="PTHR11953:SF1">
    <property type="entry name" value="EXOSOME COMPLEX COMPONENT RRP46"/>
    <property type="match status" value="1"/>
</dbReference>
<evidence type="ECO:0000313" key="9">
    <source>
        <dbReference type="WBParaSite" id="HNAJ_0000168101-mRNA-1"/>
    </source>
</evidence>
<evidence type="ECO:0000256" key="1">
    <source>
        <dbReference type="ARBA" id="ARBA00004123"/>
    </source>
</evidence>
<evidence type="ECO:0000313" key="8">
    <source>
        <dbReference type="Proteomes" id="UP000278807"/>
    </source>
</evidence>
<reference evidence="9" key="1">
    <citation type="submission" date="2017-02" db="UniProtKB">
        <authorList>
            <consortium name="WormBaseParasite"/>
        </authorList>
    </citation>
    <scope>IDENTIFICATION</scope>
</reference>
<dbReference type="WBParaSite" id="HNAJ_0000168101-mRNA-1">
    <property type="protein sequence ID" value="HNAJ_0000168101-mRNA-1"/>
    <property type="gene ID" value="HNAJ_0000168101"/>
</dbReference>
<dbReference type="InterPro" id="IPR027408">
    <property type="entry name" value="PNPase/RNase_PH_dom_sf"/>
</dbReference>
<evidence type="ECO:0000256" key="3">
    <source>
        <dbReference type="ARBA" id="ARBA00022552"/>
    </source>
</evidence>
<dbReference type="STRING" id="102285.A0A0R3T3T1"/>
<keyword evidence="5" id="KW-0539">Nucleus</keyword>
<dbReference type="Pfam" id="PF01138">
    <property type="entry name" value="RNase_PH"/>
    <property type="match status" value="1"/>
</dbReference>
<dbReference type="PANTHER" id="PTHR11953">
    <property type="entry name" value="EXOSOME COMPLEX COMPONENT"/>
    <property type="match status" value="1"/>
</dbReference>
<dbReference type="Proteomes" id="UP000278807">
    <property type="component" value="Unassembled WGS sequence"/>
</dbReference>
<dbReference type="GO" id="GO:0071051">
    <property type="term" value="P:poly(A)-dependent snoRNA 3'-end processing"/>
    <property type="evidence" value="ECO:0007669"/>
    <property type="project" value="TreeGrafter"/>
</dbReference>
<comment type="similarity">
    <text evidence="2">Belongs to the RNase PH family.</text>
</comment>
<dbReference type="GO" id="GO:0003723">
    <property type="term" value="F:RNA binding"/>
    <property type="evidence" value="ECO:0007669"/>
    <property type="project" value="TreeGrafter"/>
</dbReference>
<keyword evidence="3" id="KW-0698">rRNA processing</keyword>
<dbReference type="GO" id="GO:0071028">
    <property type="term" value="P:nuclear mRNA surveillance"/>
    <property type="evidence" value="ECO:0007669"/>
    <property type="project" value="TreeGrafter"/>
</dbReference>
<dbReference type="GO" id="GO:0000177">
    <property type="term" value="C:cytoplasmic exosome (RNase complex)"/>
    <property type="evidence" value="ECO:0007669"/>
    <property type="project" value="TreeGrafter"/>
</dbReference>
<dbReference type="GO" id="GO:0005730">
    <property type="term" value="C:nucleolus"/>
    <property type="evidence" value="ECO:0007669"/>
    <property type="project" value="TreeGrafter"/>
</dbReference>
<gene>
    <name evidence="7" type="ORF">HNAJ_LOCUS1684</name>
</gene>
<keyword evidence="8" id="KW-1185">Reference proteome</keyword>
<dbReference type="GO" id="GO:0000176">
    <property type="term" value="C:nuclear exosome (RNase complex)"/>
    <property type="evidence" value="ECO:0007669"/>
    <property type="project" value="TreeGrafter"/>
</dbReference>
<evidence type="ECO:0000256" key="5">
    <source>
        <dbReference type="ARBA" id="ARBA00023242"/>
    </source>
</evidence>
<name>A0A0R3T3T1_RODNA</name>
<dbReference type="Gene3D" id="3.30.230.70">
    <property type="entry name" value="GHMP Kinase, N-terminal domain"/>
    <property type="match status" value="1"/>
</dbReference>
<evidence type="ECO:0000259" key="6">
    <source>
        <dbReference type="Pfam" id="PF01138"/>
    </source>
</evidence>
<dbReference type="InterPro" id="IPR050080">
    <property type="entry name" value="RNase_PH"/>
</dbReference>
<dbReference type="InterPro" id="IPR020568">
    <property type="entry name" value="Ribosomal_Su5_D2-typ_SF"/>
</dbReference>